<dbReference type="EMBL" id="VXIV02001482">
    <property type="protein sequence ID" value="KAF6032750.1"/>
    <property type="molecule type" value="Genomic_DNA"/>
</dbReference>
<name>A0A7J7K282_BUGNE</name>
<reference evidence="1" key="1">
    <citation type="submission" date="2020-06" db="EMBL/GenBank/DDBJ databases">
        <title>Draft genome of Bugula neritina, a colonial animal packing powerful symbionts and potential medicines.</title>
        <authorList>
            <person name="Rayko M."/>
        </authorList>
    </citation>
    <scope>NUCLEOTIDE SEQUENCE [LARGE SCALE GENOMIC DNA]</scope>
    <source>
        <strain evidence="1">Kwan_BN1</strain>
    </source>
</reference>
<proteinExistence type="predicted"/>
<comment type="caution">
    <text evidence="1">The sequence shown here is derived from an EMBL/GenBank/DDBJ whole genome shotgun (WGS) entry which is preliminary data.</text>
</comment>
<sequence>MMKSYLVFSNMLGLVGPHICLLMKFCCAPILNVGLGSLRLIFDSRIVISHAERLAVLDKIHSGHSRS</sequence>
<accession>A0A7J7K282</accession>
<keyword evidence="2" id="KW-1185">Reference proteome</keyword>
<organism evidence="1 2">
    <name type="scientific">Bugula neritina</name>
    <name type="common">Brown bryozoan</name>
    <name type="synonym">Sertularia neritina</name>
    <dbReference type="NCBI Taxonomy" id="10212"/>
    <lineage>
        <taxon>Eukaryota</taxon>
        <taxon>Metazoa</taxon>
        <taxon>Spiralia</taxon>
        <taxon>Lophotrochozoa</taxon>
        <taxon>Bryozoa</taxon>
        <taxon>Gymnolaemata</taxon>
        <taxon>Cheilostomatida</taxon>
        <taxon>Flustrina</taxon>
        <taxon>Buguloidea</taxon>
        <taxon>Bugulidae</taxon>
        <taxon>Bugula</taxon>
    </lineage>
</organism>
<evidence type="ECO:0000313" key="1">
    <source>
        <dbReference type="EMBL" id="KAF6032750.1"/>
    </source>
</evidence>
<dbReference type="AlphaFoldDB" id="A0A7J7K282"/>
<gene>
    <name evidence="1" type="ORF">EB796_008937</name>
</gene>
<protein>
    <submittedName>
        <fullName evidence="1">Uncharacterized protein</fullName>
    </submittedName>
</protein>
<dbReference type="Proteomes" id="UP000593567">
    <property type="component" value="Unassembled WGS sequence"/>
</dbReference>
<evidence type="ECO:0000313" key="2">
    <source>
        <dbReference type="Proteomes" id="UP000593567"/>
    </source>
</evidence>